<dbReference type="InterPro" id="IPR004875">
    <property type="entry name" value="DDE_SF_endonuclease_dom"/>
</dbReference>
<dbReference type="Pfam" id="PF03184">
    <property type="entry name" value="DDE_1"/>
    <property type="match status" value="1"/>
</dbReference>
<dbReference type="PANTHER" id="PTHR19303">
    <property type="entry name" value="TRANSPOSON"/>
    <property type="match status" value="1"/>
</dbReference>
<organism evidence="2 3">
    <name type="scientific">Homarus americanus</name>
    <name type="common">American lobster</name>
    <dbReference type="NCBI Taxonomy" id="6706"/>
    <lineage>
        <taxon>Eukaryota</taxon>
        <taxon>Metazoa</taxon>
        <taxon>Ecdysozoa</taxon>
        <taxon>Arthropoda</taxon>
        <taxon>Crustacea</taxon>
        <taxon>Multicrustacea</taxon>
        <taxon>Malacostraca</taxon>
        <taxon>Eumalacostraca</taxon>
        <taxon>Eucarida</taxon>
        <taxon>Decapoda</taxon>
        <taxon>Pleocyemata</taxon>
        <taxon>Astacidea</taxon>
        <taxon>Nephropoidea</taxon>
        <taxon>Nephropidae</taxon>
        <taxon>Homarus</taxon>
    </lineage>
</organism>
<evidence type="ECO:0000313" key="2">
    <source>
        <dbReference type="EMBL" id="KAG7174510.1"/>
    </source>
</evidence>
<feature type="domain" description="DDE-1" evidence="1">
    <location>
        <begin position="107"/>
        <end position="272"/>
    </location>
</feature>
<accession>A0A8J5THJ5</accession>
<dbReference type="GO" id="GO:0003677">
    <property type="term" value="F:DNA binding"/>
    <property type="evidence" value="ECO:0007669"/>
    <property type="project" value="TreeGrafter"/>
</dbReference>
<protein>
    <submittedName>
        <fullName evidence="2">Pogo transposable element-like 2</fullName>
    </submittedName>
</protein>
<name>A0A8J5THJ5_HOMAM</name>
<reference evidence="2" key="1">
    <citation type="journal article" date="2021" name="Sci. Adv.">
        <title>The American lobster genome reveals insights on longevity, neural, and immune adaptations.</title>
        <authorList>
            <person name="Polinski J.M."/>
            <person name="Zimin A.V."/>
            <person name="Clark K.F."/>
            <person name="Kohn A.B."/>
            <person name="Sadowski N."/>
            <person name="Timp W."/>
            <person name="Ptitsyn A."/>
            <person name="Khanna P."/>
            <person name="Romanova D.Y."/>
            <person name="Williams P."/>
            <person name="Greenwood S.J."/>
            <person name="Moroz L.L."/>
            <person name="Walt D.R."/>
            <person name="Bodnar A.G."/>
        </authorList>
    </citation>
    <scope>NUCLEOTIDE SEQUENCE</scope>
    <source>
        <strain evidence="2">GMGI-L3</strain>
    </source>
</reference>
<evidence type="ECO:0000313" key="3">
    <source>
        <dbReference type="Proteomes" id="UP000747542"/>
    </source>
</evidence>
<dbReference type="AlphaFoldDB" id="A0A8J5THJ5"/>
<gene>
    <name evidence="2" type="primary">Pogo-L2</name>
    <name evidence="2" type="ORF">Hamer_G016408</name>
</gene>
<dbReference type="GO" id="GO:0005634">
    <property type="term" value="C:nucleus"/>
    <property type="evidence" value="ECO:0007669"/>
    <property type="project" value="TreeGrafter"/>
</dbReference>
<dbReference type="InterPro" id="IPR050863">
    <property type="entry name" value="CenT-Element_Derived"/>
</dbReference>
<dbReference type="PANTHER" id="PTHR19303:SF74">
    <property type="entry name" value="POGO TRANSPOSABLE ELEMENT WITH KRAB DOMAIN"/>
    <property type="match status" value="1"/>
</dbReference>
<evidence type="ECO:0000259" key="1">
    <source>
        <dbReference type="Pfam" id="PF03184"/>
    </source>
</evidence>
<dbReference type="EMBL" id="JAHLQT010007588">
    <property type="protein sequence ID" value="KAG7174510.1"/>
    <property type="molecule type" value="Genomic_DNA"/>
</dbReference>
<sequence>MKLAKSNPDTSKDFKATRGRCSRFMNRKGLVLRQKTKIAQKPPRDLESKITCFQRYIIQIRRNHNFPLTCIGNMNETPMNFNMISNRTVEANGPKTILVKTTGHENARFTVVLSCMADGTKLKPMIIFKRKTMPKVKFPAGAYVHVHENGWMDEGGVRLWLEHIWSRRPGGRRKERSLLVWDMFLSHLTEPVKKCLKKHNTDTAVIPGRLTYVVQPLDVCLNKPFKVRVRDRWNKWKIEGEKTLTKGGNMRAAPLELLCEFVIDSWNAIKQKQ</sequence>
<comment type="caution">
    <text evidence="2">The sequence shown here is derived from an EMBL/GenBank/DDBJ whole genome shotgun (WGS) entry which is preliminary data.</text>
</comment>
<keyword evidence="3" id="KW-1185">Reference proteome</keyword>
<dbReference type="Proteomes" id="UP000747542">
    <property type="component" value="Unassembled WGS sequence"/>
</dbReference>
<proteinExistence type="predicted"/>